<dbReference type="GO" id="GO:0016740">
    <property type="term" value="F:transferase activity"/>
    <property type="evidence" value="ECO:0007669"/>
    <property type="project" value="UniProtKB-KW"/>
</dbReference>
<comment type="caution">
    <text evidence="2">The sequence shown here is derived from an EMBL/GenBank/DDBJ whole genome shotgun (WGS) entry which is preliminary data.</text>
</comment>
<evidence type="ECO:0000259" key="1">
    <source>
        <dbReference type="PROSITE" id="PS51729"/>
    </source>
</evidence>
<accession>A0A4U5TNT0</accession>
<dbReference type="EMBL" id="SWMU01000004">
    <property type="protein sequence ID" value="TKS55687.1"/>
    <property type="molecule type" value="Genomic_DNA"/>
</dbReference>
<dbReference type="InterPro" id="IPR016181">
    <property type="entry name" value="Acyl_CoA_acyltransferase"/>
</dbReference>
<organism evidence="2 3">
    <name type="scientific">Mesohalobacter halotolerans</name>
    <dbReference type="NCBI Taxonomy" id="1883405"/>
    <lineage>
        <taxon>Bacteria</taxon>
        <taxon>Pseudomonadati</taxon>
        <taxon>Bacteroidota</taxon>
        <taxon>Flavobacteriia</taxon>
        <taxon>Flavobacteriales</taxon>
        <taxon>Flavobacteriaceae</taxon>
        <taxon>Mesohalobacter</taxon>
    </lineage>
</organism>
<evidence type="ECO:0000313" key="2">
    <source>
        <dbReference type="EMBL" id="TKS55687.1"/>
    </source>
</evidence>
<keyword evidence="2" id="KW-0808">Transferase</keyword>
<dbReference type="InterPro" id="IPR031165">
    <property type="entry name" value="GNAT_YJDJ"/>
</dbReference>
<reference evidence="2 3" key="1">
    <citation type="submission" date="2019-04" db="EMBL/GenBank/DDBJ databases">
        <title>Psychroflexus halotolerans sp. nov., isolated from a marine solar saltern.</title>
        <authorList>
            <person name="Feng X."/>
        </authorList>
    </citation>
    <scope>NUCLEOTIDE SEQUENCE [LARGE SCALE GENOMIC DNA]</scope>
    <source>
        <strain evidence="2 3">WDS2C27</strain>
    </source>
</reference>
<keyword evidence="3" id="KW-1185">Reference proteome</keyword>
<dbReference type="AlphaFoldDB" id="A0A4U5TNT0"/>
<evidence type="ECO:0000313" key="3">
    <source>
        <dbReference type="Proteomes" id="UP000306552"/>
    </source>
</evidence>
<sequence>MSLEIKKNDFLRQFEAKVEGCLIKLEYSEQAKNIFLTRFEIDKSLSEEKYQDLFITKVLDLLVEEDGKVVPTCPKVAAFFKKNRSEYKHLLPVGITL</sequence>
<dbReference type="PROSITE" id="PS51729">
    <property type="entry name" value="GNAT_YJDJ"/>
    <property type="match status" value="1"/>
</dbReference>
<protein>
    <submittedName>
        <fullName evidence="2">N-acetyltransferase</fullName>
    </submittedName>
</protein>
<feature type="domain" description="N-acetyltransferase" evidence="1">
    <location>
        <begin position="6"/>
        <end position="92"/>
    </location>
</feature>
<dbReference type="SUPFAM" id="SSF55729">
    <property type="entry name" value="Acyl-CoA N-acyltransferases (Nat)"/>
    <property type="match status" value="1"/>
</dbReference>
<name>A0A4U5TNT0_9FLAO</name>
<dbReference type="Pfam" id="PF14542">
    <property type="entry name" value="Acetyltransf_CG"/>
    <property type="match status" value="1"/>
</dbReference>
<proteinExistence type="predicted"/>
<dbReference type="RefSeq" id="WP_138932515.1">
    <property type="nucleotide sequence ID" value="NZ_SWMU01000004.1"/>
</dbReference>
<dbReference type="OrthoDB" id="1149100at2"/>
<gene>
    <name evidence="2" type="ORF">FCN74_10305</name>
</gene>
<dbReference type="Proteomes" id="UP000306552">
    <property type="component" value="Unassembled WGS sequence"/>
</dbReference>
<dbReference type="Gene3D" id="3.40.630.30">
    <property type="match status" value="1"/>
</dbReference>